<name>A0A0E9XLU6_ANGAN</name>
<reference evidence="1" key="2">
    <citation type="journal article" date="2015" name="Fish Shellfish Immunol.">
        <title>Early steps in the European eel (Anguilla anguilla)-Vibrio vulnificus interaction in the gills: Role of the RtxA13 toxin.</title>
        <authorList>
            <person name="Callol A."/>
            <person name="Pajuelo D."/>
            <person name="Ebbesson L."/>
            <person name="Teles M."/>
            <person name="MacKenzie S."/>
            <person name="Amaro C."/>
        </authorList>
    </citation>
    <scope>NUCLEOTIDE SEQUENCE</scope>
</reference>
<proteinExistence type="predicted"/>
<protein>
    <submittedName>
        <fullName evidence="1">Uncharacterized protein</fullName>
    </submittedName>
</protein>
<evidence type="ECO:0000313" key="1">
    <source>
        <dbReference type="EMBL" id="JAI02679.1"/>
    </source>
</evidence>
<accession>A0A0E9XLU6</accession>
<organism evidence="1">
    <name type="scientific">Anguilla anguilla</name>
    <name type="common">European freshwater eel</name>
    <name type="synonym">Muraena anguilla</name>
    <dbReference type="NCBI Taxonomy" id="7936"/>
    <lineage>
        <taxon>Eukaryota</taxon>
        <taxon>Metazoa</taxon>
        <taxon>Chordata</taxon>
        <taxon>Craniata</taxon>
        <taxon>Vertebrata</taxon>
        <taxon>Euteleostomi</taxon>
        <taxon>Actinopterygii</taxon>
        <taxon>Neopterygii</taxon>
        <taxon>Teleostei</taxon>
        <taxon>Anguilliformes</taxon>
        <taxon>Anguillidae</taxon>
        <taxon>Anguilla</taxon>
    </lineage>
</organism>
<dbReference type="EMBL" id="GBXM01005899">
    <property type="protein sequence ID" value="JAI02679.1"/>
    <property type="molecule type" value="Transcribed_RNA"/>
</dbReference>
<sequence>MYFPGQKGGASAAGSQRRLPYWLTELSVSVCPFPPTLPLFRAAI</sequence>
<reference evidence="1" key="1">
    <citation type="submission" date="2014-11" db="EMBL/GenBank/DDBJ databases">
        <authorList>
            <person name="Amaro Gonzalez C."/>
        </authorList>
    </citation>
    <scope>NUCLEOTIDE SEQUENCE</scope>
</reference>
<dbReference type="AlphaFoldDB" id="A0A0E9XLU6"/>